<dbReference type="Gene3D" id="3.80.10.10">
    <property type="entry name" value="Ribonuclease Inhibitor"/>
    <property type="match status" value="1"/>
</dbReference>
<evidence type="ECO:0000313" key="2">
    <source>
        <dbReference type="Proteomes" id="UP000008820"/>
    </source>
</evidence>
<proteinExistence type="predicted"/>
<dbReference type="InterPro" id="IPR001810">
    <property type="entry name" value="F-box_dom"/>
</dbReference>
<dbReference type="Gene3D" id="1.20.1280.50">
    <property type="match status" value="1"/>
</dbReference>
<name>A0A6I8U9H5_AEDAE</name>
<reference evidence="1 2" key="1">
    <citation type="submission" date="2017-06" db="EMBL/GenBank/DDBJ databases">
        <title>Aedes aegypti genome working group (AGWG) sequencing and assembly.</title>
        <authorList>
            <consortium name="Aedes aegypti Genome Working Group (AGWG)"/>
            <person name="Matthews B.J."/>
        </authorList>
    </citation>
    <scope>NUCLEOTIDE SEQUENCE [LARGE SCALE GENOMIC DNA]</scope>
    <source>
        <strain evidence="1 2">LVP_AGWG</strain>
    </source>
</reference>
<dbReference type="PROSITE" id="PS50181">
    <property type="entry name" value="FBOX"/>
    <property type="match status" value="1"/>
</dbReference>
<dbReference type="SUPFAM" id="SSF52047">
    <property type="entry name" value="RNI-like"/>
    <property type="match status" value="1"/>
</dbReference>
<keyword evidence="2" id="KW-1185">Reference proteome</keyword>
<sequence>MTTTMSHPVVDNSNPRYIVWNGVRYRRLWTHPVTAESLPGELLEKILKHLDWTDLKSAMQVNKFWADTVLGYQRWWDGKPLTSHLHLTVMPCAEENGSDYQHYRLEDYHQILIKSRRRYKHITIYWGSWDRCQKTNQVKDQMVLDIIKRFKERLVLLKIISGKYDMPPWIMSDILRTCIYLKHLDINGMQIVPEARNYQYCNTDTFRTGIKSLYDSNQIFSPNPLASNLFANLTTLQVKITPAKKHKNLFRKISPQLVELILSWELDMNSQVPFPNDEFPLLDTLTLESARTGPDTKLGQFLQRMPKLRKLVLSPHQDEHVSVLSWINSENLHHLEVTPYSLCPKKFALIAKFPNLETICIRGAHAMPNGPKKEGIVFDKTKRLALYGHEWRPHLTNFLTFFPNLVELELEAKACWSPADARCISNFASLQRLIINEGLGTLESFMEFCGGLKVPELTINTQNNAFIVKAKSKPYTKAPHIRKLSFNAYMIEPSIYKPMMSAMPNLRRLELTLQIPCVNEIYRRICAKFPLCVTVRKNYEKYESVFDNT</sequence>
<dbReference type="OrthoDB" id="10326714at2759"/>
<dbReference type="CDD" id="cd09917">
    <property type="entry name" value="F-box_SF"/>
    <property type="match status" value="1"/>
</dbReference>
<dbReference type="SUPFAM" id="SSF81383">
    <property type="entry name" value="F-box domain"/>
    <property type="match status" value="1"/>
</dbReference>
<gene>
    <name evidence="1" type="primary">5577615</name>
</gene>
<dbReference type="Pfam" id="PF00646">
    <property type="entry name" value="F-box"/>
    <property type="match status" value="1"/>
</dbReference>
<evidence type="ECO:0000313" key="1">
    <source>
        <dbReference type="EnsemblMetazoa" id="AAEL028088-PA"/>
    </source>
</evidence>
<organism evidence="1 2">
    <name type="scientific">Aedes aegypti</name>
    <name type="common">Yellowfever mosquito</name>
    <name type="synonym">Culex aegypti</name>
    <dbReference type="NCBI Taxonomy" id="7159"/>
    <lineage>
        <taxon>Eukaryota</taxon>
        <taxon>Metazoa</taxon>
        <taxon>Ecdysozoa</taxon>
        <taxon>Arthropoda</taxon>
        <taxon>Hexapoda</taxon>
        <taxon>Insecta</taxon>
        <taxon>Pterygota</taxon>
        <taxon>Neoptera</taxon>
        <taxon>Endopterygota</taxon>
        <taxon>Diptera</taxon>
        <taxon>Nematocera</taxon>
        <taxon>Culicoidea</taxon>
        <taxon>Culicidae</taxon>
        <taxon>Culicinae</taxon>
        <taxon>Aedini</taxon>
        <taxon>Aedes</taxon>
        <taxon>Stegomyia</taxon>
    </lineage>
</organism>
<dbReference type="InterPro" id="IPR036047">
    <property type="entry name" value="F-box-like_dom_sf"/>
</dbReference>
<dbReference type="InParanoid" id="A0A6I8U9H5"/>
<dbReference type="AlphaFoldDB" id="A0A6I8U9H5"/>
<dbReference type="InterPro" id="IPR032675">
    <property type="entry name" value="LRR_dom_sf"/>
</dbReference>
<dbReference type="Proteomes" id="UP000008820">
    <property type="component" value="Chromosome 2"/>
</dbReference>
<dbReference type="EnsemblMetazoa" id="AAEL028088-RA">
    <property type="protein sequence ID" value="AAEL028088-PA"/>
    <property type="gene ID" value="AAEL028088"/>
</dbReference>
<reference evidence="1" key="2">
    <citation type="submission" date="2020-05" db="UniProtKB">
        <authorList>
            <consortium name="EnsemblMetazoa"/>
        </authorList>
    </citation>
    <scope>IDENTIFICATION</scope>
    <source>
        <strain evidence="1">LVP_AGWG</strain>
    </source>
</reference>
<accession>A0A6I8U9H5</accession>
<protein>
    <submittedName>
        <fullName evidence="1">Uncharacterized protein</fullName>
    </submittedName>
</protein>